<keyword evidence="6 8" id="KW-1133">Transmembrane helix</keyword>
<protein>
    <submittedName>
        <fullName evidence="9">Branched-chain amino acid transporter</fullName>
    </submittedName>
</protein>
<dbReference type="AlphaFoldDB" id="A0A0W8E4H6"/>
<feature type="transmembrane region" description="Helical" evidence="8">
    <location>
        <begin position="26"/>
        <end position="44"/>
    </location>
</feature>
<comment type="similarity">
    <text evidence="2">Belongs to the AzlC family.</text>
</comment>
<dbReference type="PANTHER" id="PTHR34979:SF1">
    <property type="entry name" value="INNER MEMBRANE PROTEIN YGAZ"/>
    <property type="match status" value="1"/>
</dbReference>
<dbReference type="EMBL" id="LNQE01001879">
    <property type="protein sequence ID" value="KUG03477.1"/>
    <property type="molecule type" value="Genomic_DNA"/>
</dbReference>
<organism evidence="9">
    <name type="scientific">hydrocarbon metagenome</name>
    <dbReference type="NCBI Taxonomy" id="938273"/>
    <lineage>
        <taxon>unclassified sequences</taxon>
        <taxon>metagenomes</taxon>
        <taxon>ecological metagenomes</taxon>
    </lineage>
</organism>
<dbReference type="GO" id="GO:0005886">
    <property type="term" value="C:plasma membrane"/>
    <property type="evidence" value="ECO:0007669"/>
    <property type="project" value="UniProtKB-SubCell"/>
</dbReference>
<feature type="transmembrane region" description="Helical" evidence="8">
    <location>
        <begin position="198"/>
        <end position="217"/>
    </location>
</feature>
<feature type="transmembrane region" description="Helical" evidence="8">
    <location>
        <begin position="170"/>
        <end position="191"/>
    </location>
</feature>
<comment type="caution">
    <text evidence="9">The sequence shown here is derived from an EMBL/GenBank/DDBJ whole genome shotgun (WGS) entry which is preliminary data.</text>
</comment>
<comment type="subcellular location">
    <subcellularLocation>
        <location evidence="1">Cell membrane</location>
        <topology evidence="1">Multi-pass membrane protein</topology>
    </subcellularLocation>
</comment>
<keyword evidence="7 8" id="KW-0472">Membrane</keyword>
<proteinExistence type="inferred from homology"/>
<keyword evidence="4" id="KW-1003">Cell membrane</keyword>
<evidence type="ECO:0000256" key="4">
    <source>
        <dbReference type="ARBA" id="ARBA00022475"/>
    </source>
</evidence>
<feature type="transmembrane region" description="Helical" evidence="8">
    <location>
        <begin position="223"/>
        <end position="242"/>
    </location>
</feature>
<keyword evidence="5 8" id="KW-0812">Transmembrane</keyword>
<evidence type="ECO:0000256" key="8">
    <source>
        <dbReference type="SAM" id="Phobius"/>
    </source>
</evidence>
<name>A0A0W8E4H6_9ZZZZ</name>
<feature type="transmembrane region" description="Helical" evidence="8">
    <location>
        <begin position="56"/>
        <end position="78"/>
    </location>
</feature>
<dbReference type="PANTHER" id="PTHR34979">
    <property type="entry name" value="INNER MEMBRANE PROTEIN YGAZ"/>
    <property type="match status" value="1"/>
</dbReference>
<evidence type="ECO:0000256" key="3">
    <source>
        <dbReference type="ARBA" id="ARBA00022448"/>
    </source>
</evidence>
<dbReference type="GO" id="GO:1903785">
    <property type="term" value="P:L-valine transmembrane transport"/>
    <property type="evidence" value="ECO:0007669"/>
    <property type="project" value="TreeGrafter"/>
</dbReference>
<sequence length="252" mass="26924">MENSKINSGRDRFSAYFKPCSLGLKASVPIAVGYIPIAITFGLVAKSSGIPDHIALLMSFIVFAGASQFVGVNLIALGTNPWEIILTTFILNLRHFLMSASLSIRIDPSVSSAWRCLMAFGVTDETFTVASLQKDKILSPYFIVALNMLAFLAWNAGTWAGIFLASGLPASLQASMGIALYAMFIGLLVPALKESRPILLVVLISIGINSALSWMPLSADLSAGWRIIFSTISAAFAAAIIFPAGTGRQENE</sequence>
<evidence type="ECO:0000313" key="9">
    <source>
        <dbReference type="EMBL" id="KUG03477.1"/>
    </source>
</evidence>
<evidence type="ECO:0000256" key="6">
    <source>
        <dbReference type="ARBA" id="ARBA00022989"/>
    </source>
</evidence>
<accession>A0A0W8E4H6</accession>
<keyword evidence="3" id="KW-0813">Transport</keyword>
<evidence type="ECO:0000256" key="1">
    <source>
        <dbReference type="ARBA" id="ARBA00004651"/>
    </source>
</evidence>
<feature type="transmembrane region" description="Helical" evidence="8">
    <location>
        <begin position="141"/>
        <end position="164"/>
    </location>
</feature>
<reference evidence="9" key="1">
    <citation type="journal article" date="2015" name="Proc. Natl. Acad. Sci. U.S.A.">
        <title>Networks of energetic and metabolic interactions define dynamics in microbial communities.</title>
        <authorList>
            <person name="Embree M."/>
            <person name="Liu J.K."/>
            <person name="Al-Bassam M.M."/>
            <person name="Zengler K."/>
        </authorList>
    </citation>
    <scope>NUCLEOTIDE SEQUENCE</scope>
</reference>
<dbReference type="Pfam" id="PF03591">
    <property type="entry name" value="AzlC"/>
    <property type="match status" value="1"/>
</dbReference>
<gene>
    <name evidence="9" type="ORF">ASZ90_019113</name>
</gene>
<dbReference type="InterPro" id="IPR011606">
    <property type="entry name" value="Brnchd-chn_aa_trnsp_permease"/>
</dbReference>
<evidence type="ECO:0000256" key="2">
    <source>
        <dbReference type="ARBA" id="ARBA00010735"/>
    </source>
</evidence>
<evidence type="ECO:0000256" key="7">
    <source>
        <dbReference type="ARBA" id="ARBA00023136"/>
    </source>
</evidence>
<evidence type="ECO:0000256" key="5">
    <source>
        <dbReference type="ARBA" id="ARBA00022692"/>
    </source>
</evidence>